<keyword evidence="2" id="KW-1133">Transmembrane helix</keyword>
<proteinExistence type="predicted"/>
<evidence type="ECO:0000259" key="4">
    <source>
        <dbReference type="PROSITE" id="PS50835"/>
    </source>
</evidence>
<feature type="chain" id="PRO_5035799044" description="Ig-like domain-containing protein" evidence="3">
    <location>
        <begin position="20"/>
        <end position="738"/>
    </location>
</feature>
<dbReference type="EnsemblMetazoa" id="XM_038012073.1">
    <property type="protein sequence ID" value="XP_037868001.1"/>
    <property type="gene ID" value="LOC101737697"/>
</dbReference>
<keyword evidence="2" id="KW-0472">Membrane</keyword>
<feature type="domain" description="Ig-like" evidence="4">
    <location>
        <begin position="477"/>
        <end position="573"/>
    </location>
</feature>
<dbReference type="Proteomes" id="UP000005204">
    <property type="component" value="Unassembled WGS sequence"/>
</dbReference>
<evidence type="ECO:0000313" key="6">
    <source>
        <dbReference type="Proteomes" id="UP000005204"/>
    </source>
</evidence>
<name>A0A8R2LVD1_BOMMO</name>
<feature type="transmembrane region" description="Helical" evidence="2">
    <location>
        <begin position="683"/>
        <end position="705"/>
    </location>
</feature>
<sequence length="738" mass="81817">MRLSHWMALAVLFGGTVTGDIVNELPPEEFDVKIGETVAVSIASNDGFTNTECLIQTPDGGPHSLQELDFIDVITEAGVDCSIKIKVTEEIEGAWTLISRATSFGSPVKRTLPFTINIVPGEHDESDDEKTESEEEKEKEKESEEKQETDEDDGKTIWLTEIRRFTRTEQIVDVSLPNIGYDEICTVITPDRKTITAAEIEIPGVKVQSKSVFVSCRISIGPLKSNLLGKWTLCGRRDGAEERRCQVVTIEWNSENAPHALWDSRTQPLFNHPVNLNGILTPVVIGSGSLLTCHIVTPNGEDLVVLPETKYPGIIRAESGTTGCSIAIGPITQDMLGQWELYGMFRSVLGLNEVRLPMNFELYDTDNPYNQAYNLTVLDAKRHVINLGSTISVEVSGHGTMDNCEFVAPSGQAYQSTGKNNFEGVQFVNVDGITACRISIGPITEVMLGKWQIVGKFNDGNIFNERQLPFEVIREEPILSADTSYVSSPEGQAVVMSCSVSATIQYCYFRAQNGTVFSVTPGATSTYTEYVGNGFAAGECGVRFDGLLTTDGGRWSCHVGLLDTEQEQRAEITLHIFEQMRVRHYIHPRGLMVEADVETPEELEYCRFVRIDGLGFTSENVPNGYQSMSNLQEGLCALLMRDQTTLNLHPWTVAAKVHGQTEIMRTSTQNLLWTLSQRTATVYSIYLFTVVMFILLATVLVGVSLGPKKNRKWTYDRVSRLSTNIRNSFRKQKPVGGV</sequence>
<organism evidence="5 6">
    <name type="scientific">Bombyx mori</name>
    <name type="common">Silk moth</name>
    <dbReference type="NCBI Taxonomy" id="7091"/>
    <lineage>
        <taxon>Eukaryota</taxon>
        <taxon>Metazoa</taxon>
        <taxon>Ecdysozoa</taxon>
        <taxon>Arthropoda</taxon>
        <taxon>Hexapoda</taxon>
        <taxon>Insecta</taxon>
        <taxon>Pterygota</taxon>
        <taxon>Neoptera</taxon>
        <taxon>Endopterygota</taxon>
        <taxon>Lepidoptera</taxon>
        <taxon>Glossata</taxon>
        <taxon>Ditrysia</taxon>
        <taxon>Bombycoidea</taxon>
        <taxon>Bombycidae</taxon>
        <taxon>Bombycinae</taxon>
        <taxon>Bombyx</taxon>
    </lineage>
</organism>
<evidence type="ECO:0000313" key="5">
    <source>
        <dbReference type="EnsemblMetazoa" id="XP_037868001.1"/>
    </source>
</evidence>
<feature type="signal peptide" evidence="3">
    <location>
        <begin position="1"/>
        <end position="19"/>
    </location>
</feature>
<keyword evidence="2" id="KW-0812">Transmembrane</keyword>
<feature type="region of interest" description="Disordered" evidence="1">
    <location>
        <begin position="118"/>
        <end position="153"/>
    </location>
</feature>
<reference evidence="5" key="2">
    <citation type="submission" date="2022-06" db="UniProtKB">
        <authorList>
            <consortium name="EnsemblMetazoa"/>
        </authorList>
    </citation>
    <scope>IDENTIFICATION</scope>
    <source>
        <strain evidence="5">p50T (Dazao)</strain>
    </source>
</reference>
<dbReference type="PROSITE" id="PS50835">
    <property type="entry name" value="IG_LIKE"/>
    <property type="match status" value="1"/>
</dbReference>
<accession>A0A8R2LVD1</accession>
<reference evidence="6" key="1">
    <citation type="journal article" date="2008" name="Insect Biochem. Mol. Biol.">
        <title>The genome of a lepidopteran model insect, the silkworm Bombyx mori.</title>
        <authorList>
            <consortium name="International Silkworm Genome Consortium"/>
        </authorList>
    </citation>
    <scope>NUCLEOTIDE SEQUENCE [LARGE SCALE GENOMIC DNA]</scope>
    <source>
        <strain evidence="6">p50T</strain>
    </source>
</reference>
<evidence type="ECO:0000256" key="3">
    <source>
        <dbReference type="SAM" id="SignalP"/>
    </source>
</evidence>
<evidence type="ECO:0000256" key="1">
    <source>
        <dbReference type="SAM" id="MobiDB-lite"/>
    </source>
</evidence>
<dbReference type="InterPro" id="IPR007110">
    <property type="entry name" value="Ig-like_dom"/>
</dbReference>
<dbReference type="AlphaFoldDB" id="A0A8R2LVD1"/>
<feature type="compositionally biased region" description="Basic and acidic residues" evidence="1">
    <location>
        <begin position="136"/>
        <end position="146"/>
    </location>
</feature>
<feature type="compositionally biased region" description="Acidic residues" evidence="1">
    <location>
        <begin position="124"/>
        <end position="135"/>
    </location>
</feature>
<keyword evidence="3" id="KW-0732">Signal</keyword>
<evidence type="ECO:0000256" key="2">
    <source>
        <dbReference type="SAM" id="Phobius"/>
    </source>
</evidence>
<keyword evidence="6" id="KW-1185">Reference proteome</keyword>
<protein>
    <recommendedName>
        <fullName evidence="4">Ig-like domain-containing protein</fullName>
    </recommendedName>
</protein>